<dbReference type="Proteomes" id="UP000193391">
    <property type="component" value="Unassembled WGS sequence"/>
</dbReference>
<accession>A0A1Y2KXJ4</accession>
<evidence type="ECO:0000259" key="1">
    <source>
        <dbReference type="Pfam" id="PF03713"/>
    </source>
</evidence>
<dbReference type="InterPro" id="IPR012347">
    <property type="entry name" value="Ferritin-like"/>
</dbReference>
<keyword evidence="3" id="KW-1185">Reference proteome</keyword>
<reference evidence="2 3" key="1">
    <citation type="submission" date="2014-03" db="EMBL/GenBank/DDBJ databases">
        <title>The draft genome sequence of Thalassospira mesophila JCM 18969.</title>
        <authorList>
            <person name="Lai Q."/>
            <person name="Shao Z."/>
        </authorList>
    </citation>
    <scope>NUCLEOTIDE SEQUENCE [LARGE SCALE GENOMIC DNA]</scope>
    <source>
        <strain evidence="2 3">JCM 18969</strain>
    </source>
</reference>
<dbReference type="STRING" id="1293891.TMES_16105"/>
<comment type="caution">
    <text evidence="2">The sequence shown here is derived from an EMBL/GenBank/DDBJ whole genome shotgun (WGS) entry which is preliminary data.</text>
</comment>
<proteinExistence type="predicted"/>
<organism evidence="2 3">
    <name type="scientific">Thalassospira mesophila</name>
    <dbReference type="NCBI Taxonomy" id="1293891"/>
    <lineage>
        <taxon>Bacteria</taxon>
        <taxon>Pseudomonadati</taxon>
        <taxon>Pseudomonadota</taxon>
        <taxon>Alphaproteobacteria</taxon>
        <taxon>Rhodospirillales</taxon>
        <taxon>Thalassospiraceae</taxon>
        <taxon>Thalassospira</taxon>
    </lineage>
</organism>
<name>A0A1Y2KXJ4_9PROT</name>
<feature type="domain" description="DUF305" evidence="1">
    <location>
        <begin position="5"/>
        <end position="72"/>
    </location>
</feature>
<evidence type="ECO:0000313" key="2">
    <source>
        <dbReference type="EMBL" id="OSQ37059.1"/>
    </source>
</evidence>
<dbReference type="AlphaFoldDB" id="A0A1Y2KXJ4"/>
<dbReference type="Gene3D" id="1.20.1260.10">
    <property type="match status" value="1"/>
</dbReference>
<dbReference type="Pfam" id="PF03713">
    <property type="entry name" value="DUF305"/>
    <property type="match status" value="1"/>
</dbReference>
<dbReference type="PANTHER" id="PTHR36933:SF1">
    <property type="entry name" value="SLL0788 PROTEIN"/>
    <property type="match status" value="1"/>
</dbReference>
<dbReference type="InterPro" id="IPR005183">
    <property type="entry name" value="DUF305_CopM-like"/>
</dbReference>
<gene>
    <name evidence="2" type="ORF">TMES_16105</name>
</gene>
<sequence length="89" mass="9718">MQGNEAAMTKMMAGMNVQATGDIDRDFVAMMAPHHQGAIDMCVAFLPYAQNPQLKRLCQEIIVTQQQEIAAMFLAIGKDLPPSTPAPTR</sequence>
<evidence type="ECO:0000313" key="3">
    <source>
        <dbReference type="Proteomes" id="UP000193391"/>
    </source>
</evidence>
<dbReference type="EMBL" id="JFKA01000008">
    <property type="protein sequence ID" value="OSQ37059.1"/>
    <property type="molecule type" value="Genomic_DNA"/>
</dbReference>
<protein>
    <recommendedName>
        <fullName evidence="1">DUF305 domain-containing protein</fullName>
    </recommendedName>
</protein>
<dbReference type="PANTHER" id="PTHR36933">
    <property type="entry name" value="SLL0788 PROTEIN"/>
    <property type="match status" value="1"/>
</dbReference>